<name>A0A7W9TAH5_9ACTN</name>
<evidence type="ECO:0000313" key="2">
    <source>
        <dbReference type="Proteomes" id="UP000591537"/>
    </source>
</evidence>
<sequence>MAKCENSNGGHYKAAVDCTRWDGGGVVTIEAPRWRTSGWSQVYCPAQTTFRSAGITTKST</sequence>
<gene>
    <name evidence="1" type="ORF">HNR57_002999</name>
</gene>
<reference evidence="1 2" key="1">
    <citation type="submission" date="2020-08" db="EMBL/GenBank/DDBJ databases">
        <title>Genomic Encyclopedia of Type Strains, Phase IV (KMG-IV): sequencing the most valuable type-strain genomes for metagenomic binning, comparative biology and taxonomic classification.</title>
        <authorList>
            <person name="Goeker M."/>
        </authorList>
    </citation>
    <scope>NUCLEOTIDE SEQUENCE [LARGE SCALE GENOMIC DNA]</scope>
    <source>
        <strain evidence="1 2">DSM 43350</strain>
    </source>
</reference>
<dbReference type="EMBL" id="JACHGV010000004">
    <property type="protein sequence ID" value="MBB6077084.1"/>
    <property type="molecule type" value="Genomic_DNA"/>
</dbReference>
<evidence type="ECO:0000313" key="1">
    <source>
        <dbReference type="EMBL" id="MBB6077084.1"/>
    </source>
</evidence>
<comment type="caution">
    <text evidence="1">The sequence shown here is derived from an EMBL/GenBank/DDBJ whole genome shotgun (WGS) entry which is preliminary data.</text>
</comment>
<protein>
    <submittedName>
        <fullName evidence="1">Uncharacterized protein</fullName>
    </submittedName>
</protein>
<keyword evidence="2" id="KW-1185">Reference proteome</keyword>
<proteinExistence type="predicted"/>
<dbReference type="RefSeq" id="WP_184560491.1">
    <property type="nucleotide sequence ID" value="NZ_BAAARS010000004.1"/>
</dbReference>
<organism evidence="1 2">
    <name type="scientific">Streptomyces paradoxus</name>
    <dbReference type="NCBI Taxonomy" id="66375"/>
    <lineage>
        <taxon>Bacteria</taxon>
        <taxon>Bacillati</taxon>
        <taxon>Actinomycetota</taxon>
        <taxon>Actinomycetes</taxon>
        <taxon>Kitasatosporales</taxon>
        <taxon>Streptomycetaceae</taxon>
        <taxon>Streptomyces</taxon>
    </lineage>
</organism>
<dbReference type="Proteomes" id="UP000591537">
    <property type="component" value="Unassembled WGS sequence"/>
</dbReference>
<dbReference type="AlphaFoldDB" id="A0A7W9TAH5"/>
<accession>A0A7W9TAH5</accession>